<gene>
    <name evidence="1" type="ORF">MAE02_42570</name>
</gene>
<dbReference type="Proteomes" id="UP000321085">
    <property type="component" value="Unassembled WGS sequence"/>
</dbReference>
<keyword evidence="2" id="KW-1185">Reference proteome</keyword>
<accession>A0A512BX78</accession>
<dbReference type="RefSeq" id="WP_114188432.1">
    <property type="nucleotide sequence ID" value="NZ_BJYU01000068.1"/>
</dbReference>
<name>A0A512BX78_9HYPH</name>
<sequence length="115" mass="12989">MAVRIPQSLSTGLQPETGWSVLDYELREQKAHTLGALSGQVEQALAALRAFDAEAHQPDREHRRRALLDAAADLVWAFMIQRELCGLRNWGAVVKDYSIPREVLNRVGQVRRRAD</sequence>
<evidence type="ECO:0000313" key="2">
    <source>
        <dbReference type="Proteomes" id="UP000321085"/>
    </source>
</evidence>
<dbReference type="Pfam" id="PF20370">
    <property type="entry name" value="DUF6665"/>
    <property type="match status" value="1"/>
</dbReference>
<protein>
    <submittedName>
        <fullName evidence="1">Uncharacterized protein</fullName>
    </submittedName>
</protein>
<comment type="caution">
    <text evidence="1">The sequence shown here is derived from an EMBL/GenBank/DDBJ whole genome shotgun (WGS) entry which is preliminary data.</text>
</comment>
<dbReference type="OrthoDB" id="9814981at2"/>
<evidence type="ECO:0000313" key="1">
    <source>
        <dbReference type="EMBL" id="GEO16561.1"/>
    </source>
</evidence>
<dbReference type="EMBL" id="BJYU01000068">
    <property type="protein sequence ID" value="GEO16561.1"/>
    <property type="molecule type" value="Genomic_DNA"/>
</dbReference>
<dbReference type="AlphaFoldDB" id="A0A512BX78"/>
<dbReference type="InterPro" id="IPR046606">
    <property type="entry name" value="DUF6665"/>
</dbReference>
<reference evidence="1 2" key="1">
    <citation type="submission" date="2019-07" db="EMBL/GenBank/DDBJ databases">
        <title>Whole genome shotgun sequence of Microvirga aerophila NBRC 106136.</title>
        <authorList>
            <person name="Hosoyama A."/>
            <person name="Uohara A."/>
            <person name="Ohji S."/>
            <person name="Ichikawa N."/>
        </authorList>
    </citation>
    <scope>NUCLEOTIDE SEQUENCE [LARGE SCALE GENOMIC DNA]</scope>
    <source>
        <strain evidence="1 2">NBRC 106136</strain>
    </source>
</reference>
<proteinExistence type="predicted"/>
<organism evidence="1 2">
    <name type="scientific">Microvirga aerophila</name>
    <dbReference type="NCBI Taxonomy" id="670291"/>
    <lineage>
        <taxon>Bacteria</taxon>
        <taxon>Pseudomonadati</taxon>
        <taxon>Pseudomonadota</taxon>
        <taxon>Alphaproteobacteria</taxon>
        <taxon>Hyphomicrobiales</taxon>
        <taxon>Methylobacteriaceae</taxon>
        <taxon>Microvirga</taxon>
    </lineage>
</organism>